<protein>
    <submittedName>
        <fullName evidence="9">NADPH-dependent 2,4-dienoyl-CoA reductase, sulfur reductase</fullName>
    </submittedName>
</protein>
<dbReference type="InterPro" id="IPR016156">
    <property type="entry name" value="FAD/NAD-linked_Rdtase_dimer_sf"/>
</dbReference>
<evidence type="ECO:0000256" key="3">
    <source>
        <dbReference type="ARBA" id="ARBA00022630"/>
    </source>
</evidence>
<dbReference type="PANTHER" id="PTHR43429">
    <property type="entry name" value="PYRIDINE NUCLEOTIDE-DISULFIDE OXIDOREDUCTASE DOMAIN-CONTAINING"/>
    <property type="match status" value="1"/>
</dbReference>
<dbReference type="AlphaFoldDB" id="A0A1H5ZKX5"/>
<dbReference type="Gene3D" id="3.50.50.60">
    <property type="entry name" value="FAD/NAD(P)-binding domain"/>
    <property type="match status" value="2"/>
</dbReference>
<comment type="cofactor">
    <cofactor evidence="1">
        <name>FAD</name>
        <dbReference type="ChEBI" id="CHEBI:57692"/>
    </cofactor>
</comment>
<evidence type="ECO:0000256" key="4">
    <source>
        <dbReference type="ARBA" id="ARBA00022827"/>
    </source>
</evidence>
<name>A0A1H5ZKX5_9VIBR</name>
<evidence type="ECO:0000259" key="8">
    <source>
        <dbReference type="Pfam" id="PF07992"/>
    </source>
</evidence>
<dbReference type="SUPFAM" id="SSF51905">
    <property type="entry name" value="FAD/NAD(P)-binding domain"/>
    <property type="match status" value="1"/>
</dbReference>
<dbReference type="SUPFAM" id="SSF55424">
    <property type="entry name" value="FAD/NAD-linked reductases, dimerisation (C-terminal) domain"/>
    <property type="match status" value="1"/>
</dbReference>
<accession>A0A1H5ZKX5</accession>
<evidence type="ECO:0000256" key="1">
    <source>
        <dbReference type="ARBA" id="ARBA00001974"/>
    </source>
</evidence>
<keyword evidence="6" id="KW-0676">Redox-active center</keyword>
<organism evidence="9 10">
    <name type="scientific">Vibrio hangzhouensis</name>
    <dbReference type="NCBI Taxonomy" id="462991"/>
    <lineage>
        <taxon>Bacteria</taxon>
        <taxon>Pseudomonadati</taxon>
        <taxon>Pseudomonadota</taxon>
        <taxon>Gammaproteobacteria</taxon>
        <taxon>Vibrionales</taxon>
        <taxon>Vibrionaceae</taxon>
        <taxon>Vibrio</taxon>
    </lineage>
</organism>
<dbReference type="GO" id="GO:0016491">
    <property type="term" value="F:oxidoreductase activity"/>
    <property type="evidence" value="ECO:0007669"/>
    <property type="project" value="UniProtKB-KW"/>
</dbReference>
<proteinExistence type="inferred from homology"/>
<evidence type="ECO:0000256" key="6">
    <source>
        <dbReference type="ARBA" id="ARBA00023284"/>
    </source>
</evidence>
<gene>
    <name evidence="9" type="ORF">SAMN04488244_11217</name>
</gene>
<dbReference type="InterPro" id="IPR036188">
    <property type="entry name" value="FAD/NAD-bd_sf"/>
</dbReference>
<evidence type="ECO:0000259" key="7">
    <source>
        <dbReference type="Pfam" id="PF02852"/>
    </source>
</evidence>
<evidence type="ECO:0000313" key="9">
    <source>
        <dbReference type="EMBL" id="SEG36644.1"/>
    </source>
</evidence>
<dbReference type="InterPro" id="IPR004099">
    <property type="entry name" value="Pyr_nucl-diS_OxRdtase_dimer"/>
</dbReference>
<feature type="domain" description="Pyridine nucleotide-disulphide oxidoreductase dimerisation" evidence="7">
    <location>
        <begin position="337"/>
        <end position="438"/>
    </location>
</feature>
<keyword evidence="4" id="KW-0274">FAD</keyword>
<dbReference type="Pfam" id="PF02852">
    <property type="entry name" value="Pyr_redox_dim"/>
    <property type="match status" value="1"/>
</dbReference>
<sequence length="450" mass="48718">MLPLFNLGKRMKVVVVGGNAAGMSFAAKYKRNQPNDEVIVIEKRQYISFGGCGLPYFAGGFFDDTERMISRTPEQAIASGLDVRLDSEVVGLNRLDKQITVVHQGTESHLAYDKLIICSGARPVVPPFGEYTRDHVYTLTSQEDGLAVKEAFKDNSKQRICIIGAGFIGLEVFDAAHALGKDVTIVEREKTVMSRQFSPEMIEVVETELRKSGANLLTSCSVNKIVDADDGSYVVETDTGNIEADIVILSLGFKPNTEAFELAKADNGALLVDEFGATEDPHIFSVGDCAVVHHLALGKSIYVPLATTANKQARMMADNLAGKDTHLSGFLGSSCLKVLDYELACTGVSELMAQDHGLEVKTSTIKDKNQTDYYPGQEDISIKLVYEPNTNVLLGGEIVGKKGAVARINALAVAITAKMTTQQLGYLDFCYAPPFARTWDALNVAGNVAK</sequence>
<dbReference type="Proteomes" id="UP000236721">
    <property type="component" value="Unassembled WGS sequence"/>
</dbReference>
<dbReference type="PRINTS" id="PR00368">
    <property type="entry name" value="FADPNR"/>
</dbReference>
<dbReference type="Pfam" id="PF07992">
    <property type="entry name" value="Pyr_redox_2"/>
    <property type="match status" value="1"/>
</dbReference>
<dbReference type="InterPro" id="IPR023753">
    <property type="entry name" value="FAD/NAD-binding_dom"/>
</dbReference>
<evidence type="ECO:0000256" key="5">
    <source>
        <dbReference type="ARBA" id="ARBA00023002"/>
    </source>
</evidence>
<comment type="similarity">
    <text evidence="2">Belongs to the class-III pyridine nucleotide-disulfide oxidoreductase family.</text>
</comment>
<reference evidence="10" key="1">
    <citation type="submission" date="2016-10" db="EMBL/GenBank/DDBJ databases">
        <authorList>
            <person name="Varghese N."/>
            <person name="Submissions S."/>
        </authorList>
    </citation>
    <scope>NUCLEOTIDE SEQUENCE [LARGE SCALE GENOMIC DNA]</scope>
    <source>
        <strain evidence="10">CGMCC 1.7062</strain>
    </source>
</reference>
<keyword evidence="3" id="KW-0285">Flavoprotein</keyword>
<keyword evidence="5" id="KW-0560">Oxidoreductase</keyword>
<dbReference type="NCBIfam" id="NF007123">
    <property type="entry name" value="PRK09564.1"/>
    <property type="match status" value="1"/>
</dbReference>
<keyword evidence="10" id="KW-1185">Reference proteome</keyword>
<dbReference type="PANTHER" id="PTHR43429:SF1">
    <property type="entry name" value="NAD(P)H SULFUR OXIDOREDUCTASE (COA-DEPENDENT)"/>
    <property type="match status" value="1"/>
</dbReference>
<evidence type="ECO:0000256" key="2">
    <source>
        <dbReference type="ARBA" id="ARBA00009130"/>
    </source>
</evidence>
<dbReference type="InterPro" id="IPR050260">
    <property type="entry name" value="FAD-bd_OxRdtase"/>
</dbReference>
<dbReference type="EMBL" id="FNVG01000012">
    <property type="protein sequence ID" value="SEG36644.1"/>
    <property type="molecule type" value="Genomic_DNA"/>
</dbReference>
<dbReference type="PRINTS" id="PR00411">
    <property type="entry name" value="PNDRDTASEI"/>
</dbReference>
<evidence type="ECO:0000313" key="10">
    <source>
        <dbReference type="Proteomes" id="UP000236721"/>
    </source>
</evidence>
<feature type="domain" description="FAD/NAD(P)-binding" evidence="8">
    <location>
        <begin position="11"/>
        <end position="312"/>
    </location>
</feature>